<evidence type="ECO:0000313" key="4">
    <source>
        <dbReference type="Proteomes" id="UP001150062"/>
    </source>
</evidence>
<dbReference type="SUPFAM" id="SSF52317">
    <property type="entry name" value="Class I glutamine amidotransferase-like"/>
    <property type="match status" value="1"/>
</dbReference>
<evidence type="ECO:0000256" key="1">
    <source>
        <dbReference type="SAM" id="MobiDB-lite"/>
    </source>
</evidence>
<dbReference type="EMBL" id="JAOAOG010000037">
    <property type="protein sequence ID" value="KAJ6252845.1"/>
    <property type="molecule type" value="Genomic_DNA"/>
</dbReference>
<feature type="region of interest" description="Disordered" evidence="1">
    <location>
        <begin position="236"/>
        <end position="273"/>
    </location>
</feature>
<protein>
    <submittedName>
        <fullName evidence="3">Btb/poz domain-containing</fullName>
    </submittedName>
</protein>
<gene>
    <name evidence="3" type="ORF">M0813_13707</name>
</gene>
<feature type="compositionally biased region" description="Basic and acidic residues" evidence="1">
    <location>
        <begin position="314"/>
        <end position="333"/>
    </location>
</feature>
<dbReference type="InterPro" id="IPR011333">
    <property type="entry name" value="SKP1/BTB/POZ_sf"/>
</dbReference>
<dbReference type="CDD" id="cd18186">
    <property type="entry name" value="BTB_POZ_ZBTB_KLHL-like"/>
    <property type="match status" value="1"/>
</dbReference>
<dbReference type="PANTHER" id="PTHR45774:SF3">
    <property type="entry name" value="BTB (POZ) DOMAIN-CONTAINING 2B-RELATED"/>
    <property type="match status" value="1"/>
</dbReference>
<dbReference type="PANTHER" id="PTHR45774">
    <property type="entry name" value="BTB/POZ DOMAIN-CONTAINING"/>
    <property type="match status" value="1"/>
</dbReference>
<dbReference type="InterPro" id="IPR029062">
    <property type="entry name" value="Class_I_gatase-like"/>
</dbReference>
<dbReference type="Proteomes" id="UP001150062">
    <property type="component" value="Unassembled WGS sequence"/>
</dbReference>
<accession>A0ABQ8Z7H3</accession>
<organism evidence="3 4">
    <name type="scientific">Anaeramoeba flamelloides</name>
    <dbReference type="NCBI Taxonomy" id="1746091"/>
    <lineage>
        <taxon>Eukaryota</taxon>
        <taxon>Metamonada</taxon>
        <taxon>Anaeramoebidae</taxon>
        <taxon>Anaeramoeba</taxon>
    </lineage>
</organism>
<feature type="domain" description="BTB" evidence="2">
    <location>
        <begin position="12"/>
        <end position="84"/>
    </location>
</feature>
<dbReference type="InterPro" id="IPR000210">
    <property type="entry name" value="BTB/POZ_dom"/>
</dbReference>
<dbReference type="SUPFAM" id="SSF54695">
    <property type="entry name" value="POZ domain"/>
    <property type="match status" value="1"/>
</dbReference>
<reference evidence="3" key="1">
    <citation type="submission" date="2022-08" db="EMBL/GenBank/DDBJ databases">
        <title>Novel sulfate-reducing endosymbionts in the free-living metamonad Anaeramoeba.</title>
        <authorList>
            <person name="Jerlstrom-Hultqvist J."/>
            <person name="Cepicka I."/>
            <person name="Gallot-Lavallee L."/>
            <person name="Salas-Leiva D."/>
            <person name="Curtis B.A."/>
            <person name="Zahonova K."/>
            <person name="Pipaliya S."/>
            <person name="Dacks J."/>
            <person name="Roger A.J."/>
        </authorList>
    </citation>
    <scope>NUCLEOTIDE SEQUENCE</scope>
    <source>
        <strain evidence="3">Schooner1</strain>
    </source>
</reference>
<evidence type="ECO:0000259" key="2">
    <source>
        <dbReference type="PROSITE" id="PS50097"/>
    </source>
</evidence>
<name>A0ABQ8Z7H3_9EUKA</name>
<comment type="caution">
    <text evidence="3">The sequence shown here is derived from an EMBL/GenBank/DDBJ whole genome shotgun (WGS) entry which is preliminary data.</text>
</comment>
<proteinExistence type="predicted"/>
<keyword evidence="4" id="KW-1185">Reference proteome</keyword>
<dbReference type="Pfam" id="PF00651">
    <property type="entry name" value="BTB"/>
    <property type="match status" value="1"/>
</dbReference>
<dbReference type="SMART" id="SM00225">
    <property type="entry name" value="BTB"/>
    <property type="match status" value="1"/>
</dbReference>
<sequence length="686" mass="79978">MLQNLINDYSMTNVEFIIGKEKKKIFGHKLVFSKCSPFFKRLFFPENWRNSPLQVMKVTIPDIETEVFDQIKQFVYTSDITFQDQDLFTLLLASKRFELLSLFWICKTEIMNQLTTENCVHFLNKSYQNHFYELTNKICFFIQNNYSKIFQKGKFSLSELPSQLAARIISFPETKLDMKKKNSQQPNIQTYQKQLHLNLNQDLDLGLNNKNNNVSNNKNLNDYTNYLNTITYTQNRNINNNNRNKNHNNNNNNFQSTKNTNNTNNKNNNYPTTKNLTKFGFNLDQSLNVYENNSLNLFHLDACLFKNENENENENEKEKEKEKEREKEKESGKTKFSIASHLSGISNIDDLKRRINSERNKEQGKEKENEKEVTNFLGLFGMDFIKKKTPEKKEDENIDQTCMGTSIRINKQINDTLSNNTINNRADSLRRAGSDLRNYHDSVRERKFHITEMGQKRVLLLTTETHLDYCMDVINSMKASGIDNVEIFRINRRLPKLIFLKKYDSIFFFTSITSIKEPTKIGDQLAEYVEDGGGLIICTYRALIEKTWKYKNAELKGRIVTDNFLPLKKGKLLKETRKYLGKVYQPNHPIMKNVSSFNGGSLSYRISTELNKSKDCHICDIIAEWDDGVPLIALKQKKQQLGSVIILNCWPVSGRIGENKSRYAYWLPSTDGRKIIGNSVKYASTH</sequence>
<dbReference type="Gene3D" id="3.30.710.10">
    <property type="entry name" value="Potassium Channel Kv1.1, Chain A"/>
    <property type="match status" value="1"/>
</dbReference>
<dbReference type="PROSITE" id="PS50097">
    <property type="entry name" value="BTB"/>
    <property type="match status" value="1"/>
</dbReference>
<feature type="region of interest" description="Disordered" evidence="1">
    <location>
        <begin position="310"/>
        <end position="334"/>
    </location>
</feature>
<evidence type="ECO:0000313" key="3">
    <source>
        <dbReference type="EMBL" id="KAJ6252845.1"/>
    </source>
</evidence>